<accession>A0A381WG82</accession>
<dbReference type="PANTHER" id="PTHR47690">
    <property type="entry name" value="GLUCOKINASE"/>
    <property type="match status" value="1"/>
</dbReference>
<name>A0A381WG82_9ZZZZ</name>
<organism evidence="3">
    <name type="scientific">marine metagenome</name>
    <dbReference type="NCBI Taxonomy" id="408172"/>
    <lineage>
        <taxon>unclassified sequences</taxon>
        <taxon>metagenomes</taxon>
        <taxon>ecological metagenomes</taxon>
    </lineage>
</organism>
<dbReference type="Gene3D" id="3.30.420.40">
    <property type="match status" value="1"/>
</dbReference>
<dbReference type="InterPro" id="IPR043129">
    <property type="entry name" value="ATPase_NBD"/>
</dbReference>
<dbReference type="GO" id="GO:0004340">
    <property type="term" value="F:glucokinase activity"/>
    <property type="evidence" value="ECO:0007669"/>
    <property type="project" value="InterPro"/>
</dbReference>
<gene>
    <name evidence="3" type="ORF">METZ01_LOCUS104316</name>
</gene>
<proteinExistence type="predicted"/>
<dbReference type="Pfam" id="PF02685">
    <property type="entry name" value="Glucokinase"/>
    <property type="match status" value="1"/>
</dbReference>
<evidence type="ECO:0000256" key="1">
    <source>
        <dbReference type="ARBA" id="ARBA00022679"/>
    </source>
</evidence>
<dbReference type="InterPro" id="IPR003836">
    <property type="entry name" value="Glucokinase"/>
</dbReference>
<dbReference type="GO" id="GO:0005524">
    <property type="term" value="F:ATP binding"/>
    <property type="evidence" value="ECO:0007669"/>
    <property type="project" value="InterPro"/>
</dbReference>
<dbReference type="SUPFAM" id="SSF53067">
    <property type="entry name" value="Actin-like ATPase domain"/>
    <property type="match status" value="1"/>
</dbReference>
<dbReference type="Gene3D" id="3.40.367.20">
    <property type="match status" value="1"/>
</dbReference>
<feature type="non-terminal residue" evidence="3">
    <location>
        <position position="204"/>
    </location>
</feature>
<dbReference type="AlphaFoldDB" id="A0A381WG82"/>
<protein>
    <recommendedName>
        <fullName evidence="4">Glucokinase</fullName>
    </recommendedName>
</protein>
<keyword evidence="2" id="KW-0418">Kinase</keyword>
<dbReference type="GO" id="GO:0005536">
    <property type="term" value="F:D-glucose binding"/>
    <property type="evidence" value="ECO:0007669"/>
    <property type="project" value="InterPro"/>
</dbReference>
<keyword evidence="1" id="KW-0808">Transferase</keyword>
<sequence length="204" mass="21269">MTHRRADLSGDDTDGLLVLDVGATYTRISISGSLDNLDASLPPLRRRLSTVEELISLVASVVAEQPSIPRTLVAGFAGAVRPNGDAVRMTNWEQDGSLVQAASFRALGFEEVHLINDAKAAAHGLIDLIGRDRTSVGQIPGGSRLPEAGNRVLIVPGTGLGSAALIHTEGKSADWHVVATEAQHGPATVNGSDASDLLAALTKR</sequence>
<dbReference type="GO" id="GO:0006096">
    <property type="term" value="P:glycolytic process"/>
    <property type="evidence" value="ECO:0007669"/>
    <property type="project" value="InterPro"/>
</dbReference>
<dbReference type="GO" id="GO:0005829">
    <property type="term" value="C:cytosol"/>
    <property type="evidence" value="ECO:0007669"/>
    <property type="project" value="TreeGrafter"/>
</dbReference>
<dbReference type="PANTHER" id="PTHR47690:SF1">
    <property type="entry name" value="GLUCOKINASE"/>
    <property type="match status" value="1"/>
</dbReference>
<reference evidence="3" key="1">
    <citation type="submission" date="2018-05" db="EMBL/GenBank/DDBJ databases">
        <authorList>
            <person name="Lanie J.A."/>
            <person name="Ng W.-L."/>
            <person name="Kazmierczak K.M."/>
            <person name="Andrzejewski T.M."/>
            <person name="Davidsen T.M."/>
            <person name="Wayne K.J."/>
            <person name="Tettelin H."/>
            <person name="Glass J.I."/>
            <person name="Rusch D."/>
            <person name="Podicherti R."/>
            <person name="Tsui H.-C.T."/>
            <person name="Winkler M.E."/>
        </authorList>
    </citation>
    <scope>NUCLEOTIDE SEQUENCE</scope>
</reference>
<dbReference type="EMBL" id="UINC01011695">
    <property type="protein sequence ID" value="SVA51462.1"/>
    <property type="molecule type" value="Genomic_DNA"/>
</dbReference>
<evidence type="ECO:0008006" key="4">
    <source>
        <dbReference type="Google" id="ProtNLM"/>
    </source>
</evidence>
<evidence type="ECO:0000256" key="2">
    <source>
        <dbReference type="ARBA" id="ARBA00022777"/>
    </source>
</evidence>
<evidence type="ECO:0000313" key="3">
    <source>
        <dbReference type="EMBL" id="SVA51462.1"/>
    </source>
</evidence>
<dbReference type="InterPro" id="IPR050201">
    <property type="entry name" value="Bacterial_glucokinase"/>
</dbReference>